<accession>A0A1Y5P4X1</accession>
<protein>
    <submittedName>
        <fullName evidence="1">Uncharacterized protein</fullName>
    </submittedName>
</protein>
<name>A0A1Y5P4X1_9MYCO</name>
<dbReference type="EMBL" id="FLQS01000010">
    <property type="protein sequence ID" value="SBS73712.1"/>
    <property type="molecule type" value="Genomic_DNA"/>
</dbReference>
<reference evidence="1" key="1">
    <citation type="submission" date="2016-03" db="EMBL/GenBank/DDBJ databases">
        <authorList>
            <person name="Ploux O."/>
        </authorList>
    </citation>
    <scope>NUCLEOTIDE SEQUENCE</scope>
    <source>
        <strain evidence="1">UC10</strain>
    </source>
</reference>
<gene>
    <name evidence="1" type="ORF">MHPYR_180007</name>
</gene>
<organism evidence="1">
    <name type="scientific">uncultured Mycobacterium sp</name>
    <dbReference type="NCBI Taxonomy" id="171292"/>
    <lineage>
        <taxon>Bacteria</taxon>
        <taxon>Bacillati</taxon>
        <taxon>Actinomycetota</taxon>
        <taxon>Actinomycetes</taxon>
        <taxon>Mycobacteriales</taxon>
        <taxon>Mycobacteriaceae</taxon>
        <taxon>Mycobacterium</taxon>
        <taxon>environmental samples</taxon>
    </lineage>
</organism>
<dbReference type="AlphaFoldDB" id="A0A1Y5P4X1"/>
<evidence type="ECO:0000313" key="1">
    <source>
        <dbReference type="EMBL" id="SBS73712.1"/>
    </source>
</evidence>
<sequence length="238" mass="27050">MATYHRMHDEPTTVEAADGRMRFVISGDFMAFGIAGQPVFSVEGEAPGRISGQLPDSDGSAIAEGEWSPSMRFLPTWVEFDLFGRDEPDLHCRVELRDGVPKLVELSYRANESQSEIRQKHLRETELASLVNTVYRNWIREVRDVWRDHSGGFGVPAVGEEQDRILRNVVYDMKAGRRHINAELLSQVAEVYRDNFDHAPAEAVARVFGVRPRMAHEYIKRARERGFLPPTTQGKKKA</sequence>
<proteinExistence type="predicted"/>